<dbReference type="Proteomes" id="UP000184041">
    <property type="component" value="Unassembled WGS sequence"/>
</dbReference>
<dbReference type="RefSeq" id="WP_073068231.1">
    <property type="nucleotide sequence ID" value="NZ_FQUS01000032.1"/>
</dbReference>
<proteinExistence type="predicted"/>
<dbReference type="AlphaFoldDB" id="A0A1M5KI12"/>
<gene>
    <name evidence="1" type="ORF">SAMN05443144_13221</name>
</gene>
<reference evidence="1 2" key="1">
    <citation type="submission" date="2016-11" db="EMBL/GenBank/DDBJ databases">
        <authorList>
            <person name="Jaros S."/>
            <person name="Januszkiewicz K."/>
            <person name="Wedrychowicz H."/>
        </authorList>
    </citation>
    <scope>NUCLEOTIDE SEQUENCE [LARGE SCALE GENOMIC DNA]</scope>
    <source>
        <strain evidence="1 2">DSM 21986</strain>
    </source>
</reference>
<dbReference type="EMBL" id="FQUS01000032">
    <property type="protein sequence ID" value="SHG52476.1"/>
    <property type="molecule type" value="Genomic_DNA"/>
</dbReference>
<name>A0A1M5KI12_9BACT</name>
<organism evidence="1 2">
    <name type="scientific">Fodinibius roseus</name>
    <dbReference type="NCBI Taxonomy" id="1194090"/>
    <lineage>
        <taxon>Bacteria</taxon>
        <taxon>Pseudomonadati</taxon>
        <taxon>Balneolota</taxon>
        <taxon>Balneolia</taxon>
        <taxon>Balneolales</taxon>
        <taxon>Balneolaceae</taxon>
        <taxon>Fodinibius</taxon>
    </lineage>
</organism>
<keyword evidence="2" id="KW-1185">Reference proteome</keyword>
<protein>
    <submittedName>
        <fullName evidence="1">Uncharacterized protein</fullName>
    </submittedName>
</protein>
<evidence type="ECO:0000313" key="1">
    <source>
        <dbReference type="EMBL" id="SHG52476.1"/>
    </source>
</evidence>
<dbReference type="OrthoDB" id="9893209at2"/>
<accession>A0A1M5KI12</accession>
<sequence length="82" mass="9561">MTKFLGVYRGSAIYEIEEFDTTEGEKMGCKILAKALLSDQQNIQVDFVEEAETEEKAREKIKVAIDRYLKKHNMQSFKIDIR</sequence>
<dbReference type="STRING" id="1194090.SAMN05443144_13221"/>
<evidence type="ECO:0000313" key="2">
    <source>
        <dbReference type="Proteomes" id="UP000184041"/>
    </source>
</evidence>